<dbReference type="GO" id="GO:0016740">
    <property type="term" value="F:transferase activity"/>
    <property type="evidence" value="ECO:0007669"/>
    <property type="project" value="UniProtKB-KW"/>
</dbReference>
<protein>
    <submittedName>
        <fullName evidence="1">CDP-glycerol:poly(Glycerophosphate) glycerophosphotransferase, putative</fullName>
    </submittedName>
</protein>
<dbReference type="GeneID" id="39875000"/>
<keyword evidence="1" id="KW-0808">Transferase</keyword>
<accession>A0A2H6KE05</accession>
<organism evidence="1 2">
    <name type="scientific">Babesia ovata</name>
    <dbReference type="NCBI Taxonomy" id="189622"/>
    <lineage>
        <taxon>Eukaryota</taxon>
        <taxon>Sar</taxon>
        <taxon>Alveolata</taxon>
        <taxon>Apicomplexa</taxon>
        <taxon>Aconoidasida</taxon>
        <taxon>Piroplasmida</taxon>
        <taxon>Babesiidae</taxon>
        <taxon>Babesia</taxon>
    </lineage>
</organism>
<keyword evidence="2" id="KW-1185">Reference proteome</keyword>
<sequence>MTPQRCSFLLMMTLESLEEQYGLSFSIEVPELRIRLMQVDEFSWSKVHQHVLRQEAVSARELADTQQGVLHDTHDRTVTLRGDNLLRHKHEVFYLRTRFVRLGEMEVHFVSIEIRIVRRGYRQVQTERRVRQDLATVSHDTHLVKRRLPIKQDEVTILQMPLYAVTVLQLQVARPLHVAQVKARPIVTNDELGAWPLVRTHFNLGSQTLKVERSHGLTERKCHGDGLRHADDVDGKVGVTRDDSTRREVHTLSHKVATQPSVLTLQARSDGLDGLL</sequence>
<dbReference type="RefSeq" id="XP_028867473.1">
    <property type="nucleotide sequence ID" value="XM_029011640.1"/>
</dbReference>
<evidence type="ECO:0000313" key="1">
    <source>
        <dbReference type="EMBL" id="GBE61230.1"/>
    </source>
</evidence>
<dbReference type="VEuPathDB" id="PiroplasmaDB:BOVATA_027230"/>
<comment type="caution">
    <text evidence="1">The sequence shown here is derived from an EMBL/GenBank/DDBJ whole genome shotgun (WGS) entry which is preliminary data.</text>
</comment>
<proteinExistence type="predicted"/>
<dbReference type="EMBL" id="BDSA01000003">
    <property type="protein sequence ID" value="GBE61230.1"/>
    <property type="molecule type" value="Genomic_DNA"/>
</dbReference>
<dbReference type="OrthoDB" id="10449871at2759"/>
<name>A0A2H6KE05_9APIC</name>
<dbReference type="AlphaFoldDB" id="A0A2H6KE05"/>
<evidence type="ECO:0000313" key="2">
    <source>
        <dbReference type="Proteomes" id="UP000236319"/>
    </source>
</evidence>
<dbReference type="Proteomes" id="UP000236319">
    <property type="component" value="Unassembled WGS sequence"/>
</dbReference>
<gene>
    <name evidence="1" type="ORF">BOVATA_027230</name>
</gene>
<reference evidence="1 2" key="1">
    <citation type="journal article" date="2017" name="BMC Genomics">
        <title>Whole-genome assembly of Babesia ovata and comparative genomics between closely related pathogens.</title>
        <authorList>
            <person name="Yamagishi J."/>
            <person name="Asada M."/>
            <person name="Hakimi H."/>
            <person name="Tanaka T.Q."/>
            <person name="Sugimoto C."/>
            <person name="Kawazu S."/>
        </authorList>
    </citation>
    <scope>NUCLEOTIDE SEQUENCE [LARGE SCALE GENOMIC DNA]</scope>
    <source>
        <strain evidence="1 2">Miyake</strain>
    </source>
</reference>